<evidence type="ECO:0000313" key="4">
    <source>
        <dbReference type="EMBL" id="TCV80001.1"/>
    </source>
</evidence>
<feature type="transmembrane region" description="Helical" evidence="2">
    <location>
        <begin position="140"/>
        <end position="161"/>
    </location>
</feature>
<keyword evidence="2" id="KW-0812">Transmembrane</keyword>
<keyword evidence="5" id="KW-1185">Reference proteome</keyword>
<evidence type="ECO:0000259" key="3">
    <source>
        <dbReference type="PROSITE" id="PS51371"/>
    </source>
</evidence>
<dbReference type="Proteomes" id="UP000295649">
    <property type="component" value="Unassembled WGS sequence"/>
</dbReference>
<feature type="domain" description="CBS" evidence="3">
    <location>
        <begin position="241"/>
        <end position="298"/>
    </location>
</feature>
<dbReference type="CDD" id="cd04600">
    <property type="entry name" value="CBS_pair_HPP_assoc"/>
    <property type="match status" value="1"/>
</dbReference>
<dbReference type="PANTHER" id="PTHR33741:SF5">
    <property type="entry name" value="TRANSMEMBRANE PROTEIN DDB_G0269096-RELATED"/>
    <property type="match status" value="1"/>
</dbReference>
<dbReference type="EMBL" id="SMCN01000019">
    <property type="protein sequence ID" value="TCV80001.1"/>
    <property type="molecule type" value="Genomic_DNA"/>
</dbReference>
<sequence length="394" mass="43285">MKPSSYLRQRAGKPVKLNDWVKTMAALTSLVAIFSTVVISQFTFGHAPLLLASMGASAVILFVVYSSPLAQPWSFLGGHMLSGLVGVLVAFYVQDPALASALAVSLSVLAMLTGRCLHPPGAATALVPVLNATHEATPDFAFLLAPLGLNVISMLFFTLIINRIVLRRPYPTSIHLSAAERDSRLVPDTLNGISPADIEQATKDFKQFIDVGVDDLSQIFTRLQLLHFEKQQGSISCGEIMQTSIATAEYATEVESAWIMMHEQNLKVLPVLDKARRVIGIVTRYDFLKNLKMTPYDSFEDKWLAFIKRSSSTSTDKPEAIGHIMTRKVKTLPATAHIAELIPLVVREGHHHVPIVDHEDRFVGLVFQNSLIAALFNQQLLNQSVMSEQQNSAS</sequence>
<dbReference type="Pfam" id="PF00571">
    <property type="entry name" value="CBS"/>
    <property type="match status" value="2"/>
</dbReference>
<comment type="caution">
    <text evidence="4">The sequence shown here is derived from an EMBL/GenBank/DDBJ whole genome shotgun (WGS) entry which is preliminary data.</text>
</comment>
<protein>
    <submittedName>
        <fullName evidence="4">CBS domain-containing membrane protein</fullName>
    </submittedName>
</protein>
<dbReference type="InterPro" id="IPR007065">
    <property type="entry name" value="HPP"/>
</dbReference>
<accession>A0ABY2CNQ0</accession>
<gene>
    <name evidence="4" type="ORF">EDE11_11917</name>
</gene>
<dbReference type="SMART" id="SM00116">
    <property type="entry name" value="CBS"/>
    <property type="match status" value="2"/>
</dbReference>
<dbReference type="InterPro" id="IPR058581">
    <property type="entry name" value="TM_HPP"/>
</dbReference>
<feature type="domain" description="CBS" evidence="3">
    <location>
        <begin position="325"/>
        <end position="384"/>
    </location>
</feature>
<evidence type="ECO:0000256" key="1">
    <source>
        <dbReference type="PROSITE-ProRule" id="PRU00703"/>
    </source>
</evidence>
<dbReference type="PANTHER" id="PTHR33741">
    <property type="entry name" value="TRANSMEMBRANE PROTEIN DDB_G0269096-RELATED"/>
    <property type="match status" value="1"/>
</dbReference>
<organism evidence="4 5">
    <name type="scientific">Methylomonas methanica</name>
    <dbReference type="NCBI Taxonomy" id="421"/>
    <lineage>
        <taxon>Bacteria</taxon>
        <taxon>Pseudomonadati</taxon>
        <taxon>Pseudomonadota</taxon>
        <taxon>Gammaproteobacteria</taxon>
        <taxon>Methylococcales</taxon>
        <taxon>Methylococcaceae</taxon>
        <taxon>Methylomonas</taxon>
    </lineage>
</organism>
<dbReference type="SUPFAM" id="SSF54631">
    <property type="entry name" value="CBS-domain pair"/>
    <property type="match status" value="1"/>
</dbReference>
<dbReference type="RefSeq" id="WP_064044674.1">
    <property type="nucleotide sequence ID" value="NZ_LUUF01000063.1"/>
</dbReference>
<feature type="transmembrane region" description="Helical" evidence="2">
    <location>
        <begin position="20"/>
        <end position="40"/>
    </location>
</feature>
<dbReference type="PROSITE" id="PS51371">
    <property type="entry name" value="CBS"/>
    <property type="match status" value="2"/>
</dbReference>
<keyword evidence="2" id="KW-1133">Transmembrane helix</keyword>
<dbReference type="Pfam" id="PF04982">
    <property type="entry name" value="TM_HPP"/>
    <property type="match status" value="1"/>
</dbReference>
<keyword evidence="2" id="KW-0472">Membrane</keyword>
<name>A0ABY2CNQ0_METMH</name>
<dbReference type="InterPro" id="IPR000644">
    <property type="entry name" value="CBS_dom"/>
</dbReference>
<keyword evidence="1" id="KW-0129">CBS domain</keyword>
<reference evidence="4 5" key="1">
    <citation type="submission" date="2019-03" db="EMBL/GenBank/DDBJ databases">
        <title>Systems level insights into methane cycling in arid and semi-arid ecosystems.</title>
        <authorList>
            <person name="Kalyuzhnaya M."/>
        </authorList>
    </citation>
    <scope>NUCLEOTIDE SEQUENCE [LARGE SCALE GENOMIC DNA]</scope>
    <source>
        <strain evidence="4 5">S-1</strain>
    </source>
</reference>
<proteinExistence type="predicted"/>
<evidence type="ECO:0000313" key="5">
    <source>
        <dbReference type="Proteomes" id="UP000295649"/>
    </source>
</evidence>
<dbReference type="InterPro" id="IPR046342">
    <property type="entry name" value="CBS_dom_sf"/>
</dbReference>
<dbReference type="Gene3D" id="3.10.580.10">
    <property type="entry name" value="CBS-domain"/>
    <property type="match status" value="1"/>
</dbReference>
<feature type="transmembrane region" description="Helical" evidence="2">
    <location>
        <begin position="47"/>
        <end position="67"/>
    </location>
</feature>
<feature type="transmembrane region" description="Helical" evidence="2">
    <location>
        <begin position="73"/>
        <end position="93"/>
    </location>
</feature>
<evidence type="ECO:0000256" key="2">
    <source>
        <dbReference type="SAM" id="Phobius"/>
    </source>
</evidence>